<reference evidence="4 5" key="1">
    <citation type="submission" date="2017-09" db="EMBL/GenBank/DDBJ databases">
        <title>Large-scale bioinformatics analysis of Bacillus genomes uncovers conserved roles of natural products in bacterial physiology.</title>
        <authorList>
            <consortium name="Agbiome Team Llc"/>
            <person name="Bleich R.M."/>
            <person name="Grubbs K.J."/>
            <person name="Santa Maria K.C."/>
            <person name="Allen S.E."/>
            <person name="Farag S."/>
            <person name="Shank E.A."/>
            <person name="Bowers A."/>
        </authorList>
    </citation>
    <scope>NUCLEOTIDE SEQUENCE [LARGE SCALE GENOMIC DNA]</scope>
    <source>
        <strain evidence="2 4">AFS010764</strain>
        <strain evidence="3 5">AFS029838</strain>
    </source>
</reference>
<feature type="region of interest" description="Disordered" evidence="1">
    <location>
        <begin position="143"/>
        <end position="174"/>
    </location>
</feature>
<protein>
    <submittedName>
        <fullName evidence="2">Spore coat protein</fullName>
    </submittedName>
</protein>
<evidence type="ECO:0000313" key="2">
    <source>
        <dbReference type="EMBL" id="PEM55986.1"/>
    </source>
</evidence>
<dbReference type="EMBL" id="NUDL01000033">
    <property type="protein sequence ID" value="PEM55986.1"/>
    <property type="molecule type" value="Genomic_DNA"/>
</dbReference>
<keyword evidence="2" id="KW-0946">Virion</keyword>
<feature type="compositionally biased region" description="Low complexity" evidence="1">
    <location>
        <begin position="154"/>
        <end position="174"/>
    </location>
</feature>
<evidence type="ECO:0000313" key="4">
    <source>
        <dbReference type="Proteomes" id="UP000220621"/>
    </source>
</evidence>
<dbReference type="Proteomes" id="UP000222503">
    <property type="component" value="Unassembled WGS sequence"/>
</dbReference>
<proteinExistence type="predicted"/>
<keyword evidence="2" id="KW-0167">Capsid protein</keyword>
<comment type="caution">
    <text evidence="2">The sequence shown here is derived from an EMBL/GenBank/DDBJ whole genome shotgun (WGS) entry which is preliminary data.</text>
</comment>
<dbReference type="Proteomes" id="UP000220621">
    <property type="component" value="Unassembled WGS sequence"/>
</dbReference>
<organism evidence="2 4">
    <name type="scientific">Bacillus wiedmannii</name>
    <dbReference type="NCBI Taxonomy" id="1890302"/>
    <lineage>
        <taxon>Bacteria</taxon>
        <taxon>Bacillati</taxon>
        <taxon>Bacillota</taxon>
        <taxon>Bacilli</taxon>
        <taxon>Bacillales</taxon>
        <taxon>Bacillaceae</taxon>
        <taxon>Bacillus</taxon>
        <taxon>Bacillus cereus group</taxon>
    </lineage>
</organism>
<evidence type="ECO:0000313" key="5">
    <source>
        <dbReference type="Proteomes" id="UP000222503"/>
    </source>
</evidence>
<evidence type="ECO:0000313" key="3">
    <source>
        <dbReference type="EMBL" id="PHG58632.1"/>
    </source>
</evidence>
<dbReference type="EMBL" id="NUUQ01000027">
    <property type="protein sequence ID" value="PHG58632.1"/>
    <property type="molecule type" value="Genomic_DNA"/>
</dbReference>
<accession>A0A1A9PLF1</accession>
<sequence length="174" mass="19539">MSLFHCDFLKDLIGSYVRVNRGGPESQKGTIISVCPDYFVLQNEKGELYYYQLSHLKSITKNAKDCGSSDSEWEDCECAEDFEALLQTFKYCWVKINRGGPEKVEGILQDVSCDFVTLIVKEELILIAIKHIKSVNYNALACGESDESDDSSSKENSSNNSGRARAQRQSSRGR</sequence>
<dbReference type="RefSeq" id="WP_064477201.1">
    <property type="nucleotide sequence ID" value="NZ_JAKGBO010000014.1"/>
</dbReference>
<dbReference type="AlphaFoldDB" id="A0A1A9PLF1"/>
<name>A0A1A9PLF1_9BACI</name>
<gene>
    <name evidence="2" type="ORF">CN611_12430</name>
    <name evidence="3" type="ORF">COI65_19945</name>
</gene>
<evidence type="ECO:0000256" key="1">
    <source>
        <dbReference type="SAM" id="MobiDB-lite"/>
    </source>
</evidence>